<keyword evidence="2" id="KW-0378">Hydrolase</keyword>
<protein>
    <recommendedName>
        <fullName evidence="7">Helicase C-terminal domain-containing protein</fullName>
    </recommendedName>
</protein>
<evidence type="ECO:0000256" key="4">
    <source>
        <dbReference type="ARBA" id="ARBA00022840"/>
    </source>
</evidence>
<keyword evidence="3" id="KW-0347">Helicase</keyword>
<proteinExistence type="inferred from homology"/>
<dbReference type="InterPro" id="IPR027417">
    <property type="entry name" value="P-loop_NTPase"/>
</dbReference>
<dbReference type="SUPFAM" id="SSF52540">
    <property type="entry name" value="P-loop containing nucleoside triphosphate hydrolases"/>
    <property type="match status" value="1"/>
</dbReference>
<dbReference type="PANTHER" id="PTHR47959">
    <property type="entry name" value="ATP-DEPENDENT RNA HELICASE RHLE-RELATED"/>
    <property type="match status" value="1"/>
</dbReference>
<keyword evidence="5" id="KW-0051">Antiviral defense</keyword>
<keyword evidence="1" id="KW-0547">Nucleotide-binding</keyword>
<evidence type="ECO:0000313" key="8">
    <source>
        <dbReference type="EMBL" id="BBH92264.1"/>
    </source>
</evidence>
<feature type="domain" description="Helicase C-terminal" evidence="7">
    <location>
        <begin position="11"/>
        <end position="98"/>
    </location>
</feature>
<dbReference type="PANTHER" id="PTHR47959:SF16">
    <property type="entry name" value="CRISPR-ASSOCIATED NUCLEASE_HELICASE CAS3-RELATED"/>
    <property type="match status" value="1"/>
</dbReference>
<dbReference type="GO" id="GO:0003724">
    <property type="term" value="F:RNA helicase activity"/>
    <property type="evidence" value="ECO:0007669"/>
    <property type="project" value="TreeGrafter"/>
</dbReference>
<dbReference type="GO" id="GO:0005524">
    <property type="term" value="F:ATP binding"/>
    <property type="evidence" value="ECO:0007669"/>
    <property type="project" value="UniProtKB-KW"/>
</dbReference>
<dbReference type="InterPro" id="IPR050079">
    <property type="entry name" value="DEAD_box_RNA_helicase"/>
</dbReference>
<name>A0A455T4E7_9CHLR</name>
<dbReference type="AlphaFoldDB" id="A0A455T4E7"/>
<dbReference type="GO" id="GO:0005829">
    <property type="term" value="C:cytosol"/>
    <property type="evidence" value="ECO:0007669"/>
    <property type="project" value="TreeGrafter"/>
</dbReference>
<evidence type="ECO:0000256" key="6">
    <source>
        <dbReference type="ARBA" id="ARBA00038437"/>
    </source>
</evidence>
<evidence type="ECO:0000256" key="3">
    <source>
        <dbReference type="ARBA" id="ARBA00022806"/>
    </source>
</evidence>
<dbReference type="InterPro" id="IPR001650">
    <property type="entry name" value="Helicase_C-like"/>
</dbReference>
<organism evidence="8">
    <name type="scientific">Thermogemmatispora argillosa</name>
    <dbReference type="NCBI Taxonomy" id="2045280"/>
    <lineage>
        <taxon>Bacteria</taxon>
        <taxon>Bacillati</taxon>
        <taxon>Chloroflexota</taxon>
        <taxon>Ktedonobacteria</taxon>
        <taxon>Thermogemmatisporales</taxon>
        <taxon>Thermogemmatisporaceae</taxon>
        <taxon>Thermogemmatispora</taxon>
    </lineage>
</organism>
<evidence type="ECO:0000256" key="2">
    <source>
        <dbReference type="ARBA" id="ARBA00022801"/>
    </source>
</evidence>
<dbReference type="EMBL" id="AP019377">
    <property type="protein sequence ID" value="BBH92264.1"/>
    <property type="molecule type" value="Genomic_DNA"/>
</dbReference>
<reference evidence="8" key="1">
    <citation type="submission" date="2018-12" db="EMBL/GenBank/DDBJ databases">
        <title>Novel natural products biosynthetic potential of the class Ktedonobacteria.</title>
        <authorList>
            <person name="Zheng Y."/>
            <person name="Saitou A."/>
            <person name="Wang C.M."/>
            <person name="Toyoda A."/>
            <person name="Minakuchi Y."/>
            <person name="Sekiguchi Y."/>
            <person name="Ueda K."/>
            <person name="Takano H."/>
            <person name="Sakai Y."/>
            <person name="Yokota A."/>
            <person name="Yabe S."/>
        </authorList>
    </citation>
    <scope>NUCLEOTIDE SEQUENCE</scope>
    <source>
        <strain evidence="8">A3-2</strain>
    </source>
</reference>
<accession>A0A455T4E7</accession>
<dbReference type="NCBIfam" id="TIGR01587">
    <property type="entry name" value="cas3_core"/>
    <property type="match status" value="1"/>
</dbReference>
<evidence type="ECO:0000256" key="5">
    <source>
        <dbReference type="ARBA" id="ARBA00023118"/>
    </source>
</evidence>
<gene>
    <name evidence="8" type="ORF">KTA_04630</name>
</gene>
<comment type="similarity">
    <text evidence="6">Belongs to the DEAD box helicase family.</text>
</comment>
<evidence type="ECO:0000259" key="7">
    <source>
        <dbReference type="SMART" id="SM00490"/>
    </source>
</evidence>
<dbReference type="InterPro" id="IPR054712">
    <property type="entry name" value="Cas3-like_dom"/>
</dbReference>
<dbReference type="GO" id="GO:0016787">
    <property type="term" value="F:hydrolase activity"/>
    <property type="evidence" value="ECO:0007669"/>
    <property type="project" value="UniProtKB-KW"/>
</dbReference>
<dbReference type="Gene3D" id="3.40.50.300">
    <property type="entry name" value="P-loop containing nucleotide triphosphate hydrolases"/>
    <property type="match status" value="1"/>
</dbReference>
<sequence length="152" mass="17104">MACCNTVERAQRLYQRLRQVLAAEQVLLLHSRFTARDRQVREAQILERAEVGARQQALALVATQVVEVSLNLDLDTIYTDPAPLEALVQRFGRVNRAGSKGIVPVHVFRSPQDGQGIYLPGLVARTLRKLEQHQSQVIDEVALQHWLDGCDL</sequence>
<evidence type="ECO:0000256" key="1">
    <source>
        <dbReference type="ARBA" id="ARBA00022741"/>
    </source>
</evidence>
<keyword evidence="4" id="KW-0067">ATP-binding</keyword>
<dbReference type="InterPro" id="IPR006474">
    <property type="entry name" value="Helicase_Cas3_CRISPR-ass_core"/>
</dbReference>
<dbReference type="Pfam" id="PF22590">
    <property type="entry name" value="Cas3-like_C_2"/>
    <property type="match status" value="1"/>
</dbReference>
<dbReference type="SMART" id="SM00490">
    <property type="entry name" value="HELICc"/>
    <property type="match status" value="1"/>
</dbReference>
<dbReference type="GO" id="GO:0051607">
    <property type="term" value="P:defense response to virus"/>
    <property type="evidence" value="ECO:0007669"/>
    <property type="project" value="UniProtKB-KW"/>
</dbReference>